<dbReference type="InterPro" id="IPR025512">
    <property type="entry name" value="DUF4399"/>
</dbReference>
<sequence length="139" mass="15081">MKPFALLVLVAVISCKKKEYTGKVWFSEPSDKAEVTSPVKFGMQVEGMTVKPAGAIEEGTGHFHILINKEAIAAGQVVINDEFHKHYGKGQTEDTIDLKPGDYRITLQFADGAHVSYGSAWSQTISLKVKAKAAGGEEE</sequence>
<protein>
    <recommendedName>
        <fullName evidence="1">DUF4399 domain-containing protein</fullName>
    </recommendedName>
</protein>
<organism evidence="2 3">
    <name type="scientific">Turneriella parva (strain ATCC BAA-1111 / DSM 21527 / NCTC 11395 / H)</name>
    <name type="common">Leptospira parva</name>
    <dbReference type="NCBI Taxonomy" id="869212"/>
    <lineage>
        <taxon>Bacteria</taxon>
        <taxon>Pseudomonadati</taxon>
        <taxon>Spirochaetota</taxon>
        <taxon>Spirochaetia</taxon>
        <taxon>Leptospirales</taxon>
        <taxon>Leptospiraceae</taxon>
        <taxon>Turneriella</taxon>
    </lineage>
</organism>
<evidence type="ECO:0000313" key="2">
    <source>
        <dbReference type="EMBL" id="AFM13140.1"/>
    </source>
</evidence>
<accession>I4B783</accession>
<dbReference type="STRING" id="869212.Turpa_2500"/>
<evidence type="ECO:0000259" key="1">
    <source>
        <dbReference type="Pfam" id="PF14347"/>
    </source>
</evidence>
<feature type="domain" description="DUF4399" evidence="1">
    <location>
        <begin position="43"/>
        <end position="130"/>
    </location>
</feature>
<reference evidence="2 3" key="1">
    <citation type="submission" date="2012-06" db="EMBL/GenBank/DDBJ databases">
        <title>The complete chromosome of genome of Turneriella parva DSM 21527.</title>
        <authorList>
            <consortium name="US DOE Joint Genome Institute (JGI-PGF)"/>
            <person name="Lucas S."/>
            <person name="Han J."/>
            <person name="Lapidus A."/>
            <person name="Bruce D."/>
            <person name="Goodwin L."/>
            <person name="Pitluck S."/>
            <person name="Peters L."/>
            <person name="Kyrpides N."/>
            <person name="Mavromatis K."/>
            <person name="Ivanova N."/>
            <person name="Mikhailova N."/>
            <person name="Chertkov O."/>
            <person name="Detter J.C."/>
            <person name="Tapia R."/>
            <person name="Han C."/>
            <person name="Land M."/>
            <person name="Hauser L."/>
            <person name="Markowitz V."/>
            <person name="Cheng J.-F."/>
            <person name="Hugenholtz P."/>
            <person name="Woyke T."/>
            <person name="Wu D."/>
            <person name="Gronow S."/>
            <person name="Wellnitz S."/>
            <person name="Brambilla E."/>
            <person name="Klenk H.-P."/>
            <person name="Eisen J.A."/>
        </authorList>
    </citation>
    <scope>NUCLEOTIDE SEQUENCE [LARGE SCALE GENOMIC DNA]</scope>
    <source>
        <strain evidence="3">ATCC BAA-1111 / DSM 21527 / NCTC 11395 / H</strain>
    </source>
</reference>
<keyword evidence="3" id="KW-1185">Reference proteome</keyword>
<dbReference type="Proteomes" id="UP000006048">
    <property type="component" value="Chromosome"/>
</dbReference>
<proteinExistence type="predicted"/>
<dbReference type="AlphaFoldDB" id="I4B783"/>
<dbReference type="EMBL" id="CP002959">
    <property type="protein sequence ID" value="AFM13140.1"/>
    <property type="molecule type" value="Genomic_DNA"/>
</dbReference>
<dbReference type="Pfam" id="PF14347">
    <property type="entry name" value="DUF4399"/>
    <property type="match status" value="1"/>
</dbReference>
<dbReference type="OrthoDB" id="531568at2"/>
<dbReference type="PROSITE" id="PS51257">
    <property type="entry name" value="PROKAR_LIPOPROTEIN"/>
    <property type="match status" value="1"/>
</dbReference>
<dbReference type="KEGG" id="tpx:Turpa_2500"/>
<name>I4B783_TURPD</name>
<dbReference type="HOGENOM" id="CLU_116275_1_1_12"/>
<gene>
    <name evidence="2" type="ordered locus">Turpa_2500</name>
</gene>
<evidence type="ECO:0000313" key="3">
    <source>
        <dbReference type="Proteomes" id="UP000006048"/>
    </source>
</evidence>